<feature type="transmembrane region" description="Helical" evidence="1">
    <location>
        <begin position="49"/>
        <end position="71"/>
    </location>
</feature>
<organism evidence="2 3">
    <name type="scientific">Xenopus laevis</name>
    <name type="common">African clawed frog</name>
    <dbReference type="NCBI Taxonomy" id="8355"/>
    <lineage>
        <taxon>Eukaryota</taxon>
        <taxon>Metazoa</taxon>
        <taxon>Chordata</taxon>
        <taxon>Craniata</taxon>
        <taxon>Vertebrata</taxon>
        <taxon>Euteleostomi</taxon>
        <taxon>Amphibia</taxon>
        <taxon>Batrachia</taxon>
        <taxon>Anura</taxon>
        <taxon>Pipoidea</taxon>
        <taxon>Pipidae</taxon>
        <taxon>Xenopodinae</taxon>
        <taxon>Xenopus</taxon>
        <taxon>Xenopus</taxon>
    </lineage>
</organism>
<protein>
    <submittedName>
        <fullName evidence="2">Uncharacterized protein</fullName>
    </submittedName>
</protein>
<dbReference type="EMBL" id="CM004473">
    <property type="protein sequence ID" value="OCT82459.1"/>
    <property type="molecule type" value="Genomic_DNA"/>
</dbReference>
<dbReference type="AlphaFoldDB" id="A0A974HLG6"/>
<keyword evidence="1" id="KW-1133">Transmembrane helix</keyword>
<proteinExistence type="predicted"/>
<feature type="transmembrane region" description="Helical" evidence="1">
    <location>
        <begin position="6"/>
        <end position="28"/>
    </location>
</feature>
<evidence type="ECO:0000313" key="2">
    <source>
        <dbReference type="EMBL" id="OCT82459.1"/>
    </source>
</evidence>
<keyword evidence="1" id="KW-0812">Transmembrane</keyword>
<keyword evidence="1" id="KW-0472">Membrane</keyword>
<reference evidence="3" key="1">
    <citation type="journal article" date="2016" name="Nature">
        <title>Genome evolution in the allotetraploid frog Xenopus laevis.</title>
        <authorList>
            <person name="Session A.M."/>
            <person name="Uno Y."/>
            <person name="Kwon T."/>
            <person name="Chapman J.A."/>
            <person name="Toyoda A."/>
            <person name="Takahashi S."/>
            <person name="Fukui A."/>
            <person name="Hikosaka A."/>
            <person name="Suzuki A."/>
            <person name="Kondo M."/>
            <person name="van Heeringen S.J."/>
            <person name="Quigley I."/>
            <person name="Heinz S."/>
            <person name="Ogino H."/>
            <person name="Ochi H."/>
            <person name="Hellsten U."/>
            <person name="Lyons J.B."/>
            <person name="Simakov O."/>
            <person name="Putnam N."/>
            <person name="Stites J."/>
            <person name="Kuroki Y."/>
            <person name="Tanaka T."/>
            <person name="Michiue T."/>
            <person name="Watanabe M."/>
            <person name="Bogdanovic O."/>
            <person name="Lister R."/>
            <person name="Georgiou G."/>
            <person name="Paranjpe S.S."/>
            <person name="van Kruijsbergen I."/>
            <person name="Shu S."/>
            <person name="Carlson J."/>
            <person name="Kinoshita T."/>
            <person name="Ohta Y."/>
            <person name="Mawaribuchi S."/>
            <person name="Jenkins J."/>
            <person name="Grimwood J."/>
            <person name="Schmutz J."/>
            <person name="Mitros T."/>
            <person name="Mozaffari S.V."/>
            <person name="Suzuki Y."/>
            <person name="Haramoto Y."/>
            <person name="Yamamoto T.S."/>
            <person name="Takagi C."/>
            <person name="Heald R."/>
            <person name="Miller K."/>
            <person name="Haudenschild C."/>
            <person name="Kitzman J."/>
            <person name="Nakayama T."/>
            <person name="Izutsu Y."/>
            <person name="Robert J."/>
            <person name="Fortriede J."/>
            <person name="Burns K."/>
            <person name="Lotay V."/>
            <person name="Karimi K."/>
            <person name="Yasuoka Y."/>
            <person name="Dichmann D.S."/>
            <person name="Flajnik M.F."/>
            <person name="Houston D.W."/>
            <person name="Shendure J."/>
            <person name="DuPasquier L."/>
            <person name="Vize P.D."/>
            <person name="Zorn A.M."/>
            <person name="Ito M."/>
            <person name="Marcotte E.M."/>
            <person name="Wallingford J.B."/>
            <person name="Ito Y."/>
            <person name="Asashima M."/>
            <person name="Ueno N."/>
            <person name="Matsuda Y."/>
            <person name="Veenstra G.J."/>
            <person name="Fujiyama A."/>
            <person name="Harland R.M."/>
            <person name="Taira M."/>
            <person name="Rokhsar D.S."/>
        </authorList>
    </citation>
    <scope>NUCLEOTIDE SEQUENCE [LARGE SCALE GENOMIC DNA]</scope>
    <source>
        <strain evidence="3">J</strain>
    </source>
</reference>
<evidence type="ECO:0000313" key="3">
    <source>
        <dbReference type="Proteomes" id="UP000694892"/>
    </source>
</evidence>
<gene>
    <name evidence="2" type="ORF">XELAEV_18024989mg</name>
</gene>
<name>A0A974HLG6_XENLA</name>
<accession>A0A974HLG6</accession>
<evidence type="ECO:0000256" key="1">
    <source>
        <dbReference type="SAM" id="Phobius"/>
    </source>
</evidence>
<dbReference type="Proteomes" id="UP000694892">
    <property type="component" value="Chromosome 4S"/>
</dbReference>
<sequence>MFFHDGIPLIIICAAFTLFILSFAHNSVRKYVLLFNPCASSSKKINPTLCLNVLLPCASLFMHTCTCSGLLKQY</sequence>